<keyword evidence="5" id="KW-1185">Reference proteome</keyword>
<dbReference type="GO" id="GO:0004623">
    <property type="term" value="F:phospholipase A2 activity"/>
    <property type="evidence" value="ECO:0007669"/>
    <property type="project" value="TreeGrafter"/>
</dbReference>
<organism evidence="4 5">
    <name type="scientific">Acinetobacter tianfuensis</name>
    <dbReference type="NCBI Taxonomy" id="2419603"/>
    <lineage>
        <taxon>Bacteria</taxon>
        <taxon>Pseudomonadati</taxon>
        <taxon>Pseudomonadota</taxon>
        <taxon>Gammaproteobacteria</taxon>
        <taxon>Moraxellales</taxon>
        <taxon>Moraxellaceae</taxon>
        <taxon>Acinetobacter</taxon>
    </lineage>
</organism>
<dbReference type="RefSeq" id="WP_120403320.1">
    <property type="nucleotide sequence ID" value="NZ_RAXV01000032.1"/>
</dbReference>
<dbReference type="EMBL" id="RAXV01000032">
    <property type="protein sequence ID" value="RKG29812.1"/>
    <property type="molecule type" value="Genomic_DNA"/>
</dbReference>
<dbReference type="SUPFAM" id="SSF52151">
    <property type="entry name" value="FabD/lysophospholipase-like"/>
    <property type="match status" value="1"/>
</dbReference>
<dbReference type="PANTHER" id="PTHR10728">
    <property type="entry name" value="CYTOSOLIC PHOSPHOLIPASE A2"/>
    <property type="match status" value="1"/>
</dbReference>
<name>A0A3A8E413_9GAMM</name>
<dbReference type="InterPro" id="IPR016035">
    <property type="entry name" value="Acyl_Trfase/lysoPLipase"/>
</dbReference>
<accession>A0A3A8E413</accession>
<dbReference type="PROSITE" id="PS51635">
    <property type="entry name" value="PNPLA"/>
    <property type="match status" value="1"/>
</dbReference>
<dbReference type="AlphaFoldDB" id="A0A3A8E413"/>
<dbReference type="GO" id="GO:0005829">
    <property type="term" value="C:cytosol"/>
    <property type="evidence" value="ECO:0007669"/>
    <property type="project" value="TreeGrafter"/>
</dbReference>
<dbReference type="PANTHER" id="PTHR10728:SF40">
    <property type="entry name" value="PATATIN FAMILY PROTEIN"/>
    <property type="match status" value="1"/>
</dbReference>
<evidence type="ECO:0000256" key="1">
    <source>
        <dbReference type="ARBA" id="ARBA00023098"/>
    </source>
</evidence>
<evidence type="ECO:0000259" key="3">
    <source>
        <dbReference type="PROSITE" id="PS51635"/>
    </source>
</evidence>
<evidence type="ECO:0000313" key="4">
    <source>
        <dbReference type="EMBL" id="RKG29812.1"/>
    </source>
</evidence>
<dbReference type="GO" id="GO:0046475">
    <property type="term" value="P:glycerophospholipid catabolic process"/>
    <property type="evidence" value="ECO:0007669"/>
    <property type="project" value="TreeGrafter"/>
</dbReference>
<gene>
    <name evidence="4" type="ORF">D7V32_13220</name>
</gene>
<reference evidence="4 5" key="1">
    <citation type="submission" date="2018-09" db="EMBL/GenBank/DDBJ databases">
        <title>The draft genome of Acinetobacter spp. strains.</title>
        <authorList>
            <person name="Qin J."/>
            <person name="Feng Y."/>
            <person name="Zong Z."/>
        </authorList>
    </citation>
    <scope>NUCLEOTIDE SEQUENCE [LARGE SCALE GENOMIC DNA]</scope>
    <source>
        <strain evidence="4 5">WCHAc060012</strain>
    </source>
</reference>
<dbReference type="InterPro" id="IPR002641">
    <property type="entry name" value="PNPLA_dom"/>
</dbReference>
<feature type="active site" description="Nucleophile" evidence="2">
    <location>
        <position position="45"/>
    </location>
</feature>
<dbReference type="Pfam" id="PF01734">
    <property type="entry name" value="Patatin"/>
    <property type="match status" value="1"/>
</dbReference>
<evidence type="ECO:0000313" key="5">
    <source>
        <dbReference type="Proteomes" id="UP000282388"/>
    </source>
</evidence>
<keyword evidence="2" id="KW-0442">Lipid degradation</keyword>
<dbReference type="Proteomes" id="UP000282388">
    <property type="component" value="Unassembled WGS sequence"/>
</dbReference>
<feature type="domain" description="PNPLA" evidence="3">
    <location>
        <begin position="10"/>
        <end position="233"/>
    </location>
</feature>
<comment type="caution">
    <text evidence="4">The sequence shown here is derived from an EMBL/GenBank/DDBJ whole genome shotgun (WGS) entry which is preliminary data.</text>
</comment>
<keyword evidence="2" id="KW-0378">Hydrolase</keyword>
<comment type="caution">
    <text evidence="2">Lacks conserved residue(s) required for the propagation of feature annotation.</text>
</comment>
<evidence type="ECO:0000256" key="2">
    <source>
        <dbReference type="PROSITE-ProRule" id="PRU01161"/>
    </source>
</evidence>
<dbReference type="OrthoDB" id="9813090at2"/>
<dbReference type="Gene3D" id="3.40.1090.10">
    <property type="entry name" value="Cytosolic phospholipase A2 catalytic domain"/>
    <property type="match status" value="2"/>
</dbReference>
<feature type="short sequence motif" description="DGA/G" evidence="2">
    <location>
        <begin position="220"/>
        <end position="222"/>
    </location>
</feature>
<feature type="active site" description="Proton acceptor" evidence="2">
    <location>
        <position position="220"/>
    </location>
</feature>
<protein>
    <submittedName>
        <fullName evidence="4">Patatin-like phospholipase family protein</fullName>
    </submittedName>
</protein>
<proteinExistence type="predicted"/>
<sequence length="370" mass="41738">MTDAKNIALALSGGGIRAMVFHLGVLKYLSEQNKLEEITHISTVSGGSLIIGLLLRENQMQWPTSSQYNEFLLPSLRKKLCTKSLMGGMVRQLLKPKNWYFLLSRANLLAFALRDEWGIDDKLVDLPVFPEWSINGTTAETGKRFRFKQKNFGDYLLGYASSKNFPLANALAVSAGFPGGIGPLVIQAESYEWKKRKAWNDPEGNQSIITPLYSRFHVYDGGVYDNLGLEPFFNAGRGSLKESLPSNTQLILSDASTPLEKGFSLSKLNPWRLKRITDIIYDQSRALRIRTFVNYIQEDIDRGNLISIFDKINDGDICSSSVFASKFPTTLRRLTYEEFDKLFNHGYEVSKRKLTFTPSNIEKFKVVAGS</sequence>
<keyword evidence="1 2" id="KW-0443">Lipid metabolism</keyword>